<evidence type="ECO:0000256" key="6">
    <source>
        <dbReference type="ARBA" id="ARBA00022692"/>
    </source>
</evidence>
<feature type="transmembrane region" description="Helical" evidence="10">
    <location>
        <begin position="164"/>
        <end position="183"/>
    </location>
</feature>
<dbReference type="InterPro" id="IPR004031">
    <property type="entry name" value="PMP22/EMP/MP20/Claudin"/>
</dbReference>
<evidence type="ECO:0000256" key="7">
    <source>
        <dbReference type="ARBA" id="ARBA00022949"/>
    </source>
</evidence>
<keyword evidence="11" id="KW-0732">Signal</keyword>
<dbReference type="EMBL" id="KV936652">
    <property type="protein sequence ID" value="PIO28582.1"/>
    <property type="molecule type" value="Genomic_DNA"/>
</dbReference>
<evidence type="ECO:0000256" key="10">
    <source>
        <dbReference type="SAM" id="Phobius"/>
    </source>
</evidence>
<dbReference type="InterPro" id="IPR017974">
    <property type="entry name" value="Claudin_CS"/>
</dbReference>
<dbReference type="GO" id="GO:0005923">
    <property type="term" value="C:bicellular tight junction"/>
    <property type="evidence" value="ECO:0007669"/>
    <property type="project" value="UniProtKB-SubCell"/>
</dbReference>
<dbReference type="AlphaFoldDB" id="A0A2G9RL18"/>
<evidence type="ECO:0000256" key="4">
    <source>
        <dbReference type="ARBA" id="ARBA00022427"/>
    </source>
</evidence>
<dbReference type="PRINTS" id="PR01589">
    <property type="entry name" value="CLAUDIN2"/>
</dbReference>
<dbReference type="OrthoDB" id="9446875at2759"/>
<feature type="chain" id="PRO_5013782436" evidence="11">
    <location>
        <begin position="25"/>
        <end position="279"/>
    </location>
</feature>
<name>A0A2G9RL18_AQUCT</name>
<evidence type="ECO:0000256" key="11">
    <source>
        <dbReference type="SAM" id="SignalP"/>
    </source>
</evidence>
<keyword evidence="9 10" id="KW-0472">Membrane</keyword>
<reference evidence="13" key="1">
    <citation type="journal article" date="2017" name="Nat. Commun.">
        <title>The North American bullfrog draft genome provides insight into hormonal regulation of long noncoding RNA.</title>
        <authorList>
            <person name="Hammond S.A."/>
            <person name="Warren R.L."/>
            <person name="Vandervalk B.P."/>
            <person name="Kucuk E."/>
            <person name="Khan H."/>
            <person name="Gibb E.A."/>
            <person name="Pandoh P."/>
            <person name="Kirk H."/>
            <person name="Zhao Y."/>
            <person name="Jones M."/>
            <person name="Mungall A.J."/>
            <person name="Coope R."/>
            <person name="Pleasance S."/>
            <person name="Moore R.A."/>
            <person name="Holt R.A."/>
            <person name="Round J.M."/>
            <person name="Ohora S."/>
            <person name="Walle B.V."/>
            <person name="Veldhoen N."/>
            <person name="Helbing C.C."/>
            <person name="Birol I."/>
        </authorList>
    </citation>
    <scope>NUCLEOTIDE SEQUENCE [LARGE SCALE GENOMIC DNA]</scope>
</reference>
<keyword evidence="8 10" id="KW-1133">Transmembrane helix</keyword>
<keyword evidence="7" id="KW-0965">Cell junction</keyword>
<evidence type="ECO:0000313" key="13">
    <source>
        <dbReference type="Proteomes" id="UP000228934"/>
    </source>
</evidence>
<protein>
    <submittedName>
        <fullName evidence="12">Uncharacterized protein</fullName>
    </submittedName>
</protein>
<dbReference type="PRINTS" id="PR01077">
    <property type="entry name" value="CLAUDIN"/>
</dbReference>
<keyword evidence="6 10" id="KW-0812">Transmembrane</keyword>
<dbReference type="PANTHER" id="PTHR12002">
    <property type="entry name" value="CLAUDIN"/>
    <property type="match status" value="1"/>
</dbReference>
<feature type="transmembrane region" description="Helical" evidence="10">
    <location>
        <begin position="79"/>
        <end position="102"/>
    </location>
</feature>
<dbReference type="GO" id="GO:0005886">
    <property type="term" value="C:plasma membrane"/>
    <property type="evidence" value="ECO:0007669"/>
    <property type="project" value="UniProtKB-SubCell"/>
</dbReference>
<keyword evidence="5" id="KW-1003">Cell membrane</keyword>
<dbReference type="Gene3D" id="1.20.140.150">
    <property type="match status" value="2"/>
</dbReference>
<evidence type="ECO:0000256" key="9">
    <source>
        <dbReference type="ARBA" id="ARBA00023136"/>
    </source>
</evidence>
<evidence type="ECO:0000256" key="1">
    <source>
        <dbReference type="ARBA" id="ARBA00004435"/>
    </source>
</evidence>
<proteinExistence type="inferred from homology"/>
<comment type="subcellular location">
    <subcellularLocation>
        <location evidence="1">Cell junction</location>
        <location evidence="1">Tight junction</location>
    </subcellularLocation>
    <subcellularLocation>
        <location evidence="2">Cell membrane</location>
        <topology evidence="2">Multi-pass membrane protein</topology>
    </subcellularLocation>
</comment>
<dbReference type="PROSITE" id="PS01346">
    <property type="entry name" value="CLAUDIN"/>
    <property type="match status" value="1"/>
</dbReference>
<dbReference type="Proteomes" id="UP000228934">
    <property type="component" value="Unassembled WGS sequence"/>
</dbReference>
<keyword evidence="4" id="KW-0796">Tight junction</keyword>
<dbReference type="InterPro" id="IPR006187">
    <property type="entry name" value="Claudin"/>
</dbReference>
<feature type="signal peptide" evidence="11">
    <location>
        <begin position="1"/>
        <end position="24"/>
    </location>
</feature>
<dbReference type="InterPro" id="IPR005411">
    <property type="entry name" value="Claudin2"/>
</dbReference>
<comment type="similarity">
    <text evidence="3">Belongs to the claudin family.</text>
</comment>
<evidence type="ECO:0000256" key="5">
    <source>
        <dbReference type="ARBA" id="ARBA00022475"/>
    </source>
</evidence>
<gene>
    <name evidence="12" type="ORF">AB205_0178120</name>
</gene>
<evidence type="ECO:0000313" key="12">
    <source>
        <dbReference type="EMBL" id="PIO28582.1"/>
    </source>
</evidence>
<dbReference type="Pfam" id="PF00822">
    <property type="entry name" value="PMP22_Claudin"/>
    <property type="match status" value="1"/>
</dbReference>
<evidence type="ECO:0000256" key="2">
    <source>
        <dbReference type="ARBA" id="ARBA00004651"/>
    </source>
</evidence>
<evidence type="ECO:0000256" key="3">
    <source>
        <dbReference type="ARBA" id="ARBA00008295"/>
    </source>
</evidence>
<sequence>MASVGLQMMGYFMALLGLLGAVIATLLPDWKVSSYIGASIVTAVGFNKGLWMECAVFSTGITQCDIYNSMLGLPPETQAAQALMITSCVVSSLSALFSVFGMKCTIFNQGSPGKDKLAVTGGALFIVGGVICMVPICWNLHTILKDFYNPLLPDAQRYEIGSALYLGIMSSIFSVVGGAILCASCPPREPDQGFYSKYQRSRTVTSNKGPNPKVENSGYSLTASPSHFFSMGITQCDIYHSMLGLPPETQAAQAFMITPCVFSSISTLPTIFGTTFNQE</sequence>
<keyword evidence="13" id="KW-1185">Reference proteome</keyword>
<accession>A0A2G9RL18</accession>
<feature type="transmembrane region" description="Helical" evidence="10">
    <location>
        <begin position="123"/>
        <end position="144"/>
    </location>
</feature>
<evidence type="ECO:0000256" key="8">
    <source>
        <dbReference type="ARBA" id="ARBA00022989"/>
    </source>
</evidence>
<dbReference type="GO" id="GO:0005198">
    <property type="term" value="F:structural molecule activity"/>
    <property type="evidence" value="ECO:0007669"/>
    <property type="project" value="InterPro"/>
</dbReference>
<dbReference type="FunFam" id="1.20.140.150:FF:000001">
    <property type="entry name" value="Claudin"/>
    <property type="match status" value="1"/>
</dbReference>
<organism evidence="12 13">
    <name type="scientific">Aquarana catesbeiana</name>
    <name type="common">American bullfrog</name>
    <name type="synonym">Rana catesbeiana</name>
    <dbReference type="NCBI Taxonomy" id="8400"/>
    <lineage>
        <taxon>Eukaryota</taxon>
        <taxon>Metazoa</taxon>
        <taxon>Chordata</taxon>
        <taxon>Craniata</taxon>
        <taxon>Vertebrata</taxon>
        <taxon>Euteleostomi</taxon>
        <taxon>Amphibia</taxon>
        <taxon>Batrachia</taxon>
        <taxon>Anura</taxon>
        <taxon>Neobatrachia</taxon>
        <taxon>Ranoidea</taxon>
        <taxon>Ranidae</taxon>
        <taxon>Aquarana</taxon>
    </lineage>
</organism>